<dbReference type="Gene3D" id="3.40.50.720">
    <property type="entry name" value="NAD(P)-binding Rossmann-like Domain"/>
    <property type="match status" value="1"/>
</dbReference>
<dbReference type="Pfam" id="PF05368">
    <property type="entry name" value="NmrA"/>
    <property type="match status" value="1"/>
</dbReference>
<dbReference type="SUPFAM" id="SSF51735">
    <property type="entry name" value="NAD(P)-binding Rossmann-fold domains"/>
    <property type="match status" value="1"/>
</dbReference>
<organism evidence="2 3">
    <name type="scientific">Actinocorallia longicatena</name>
    <dbReference type="NCBI Taxonomy" id="111803"/>
    <lineage>
        <taxon>Bacteria</taxon>
        <taxon>Bacillati</taxon>
        <taxon>Actinomycetota</taxon>
        <taxon>Actinomycetes</taxon>
        <taxon>Streptosporangiales</taxon>
        <taxon>Thermomonosporaceae</taxon>
        <taxon>Actinocorallia</taxon>
    </lineage>
</organism>
<dbReference type="InterPro" id="IPR051604">
    <property type="entry name" value="Ergot_Alk_Oxidoreductase"/>
</dbReference>
<reference evidence="3" key="1">
    <citation type="journal article" date="2019" name="Int. J. Syst. Evol. Microbiol.">
        <title>The Global Catalogue of Microorganisms (GCM) 10K type strain sequencing project: providing services to taxonomists for standard genome sequencing and annotation.</title>
        <authorList>
            <consortium name="The Broad Institute Genomics Platform"/>
            <consortium name="The Broad Institute Genome Sequencing Center for Infectious Disease"/>
            <person name="Wu L."/>
            <person name="Ma J."/>
        </authorList>
    </citation>
    <scope>NUCLEOTIDE SEQUENCE [LARGE SCALE GENOMIC DNA]</scope>
    <source>
        <strain evidence="3">JCM 9377</strain>
    </source>
</reference>
<dbReference type="PANTHER" id="PTHR43162">
    <property type="match status" value="1"/>
</dbReference>
<feature type="domain" description="NmrA-like" evidence="1">
    <location>
        <begin position="2"/>
        <end position="242"/>
    </location>
</feature>
<dbReference type="InterPro" id="IPR036291">
    <property type="entry name" value="NAD(P)-bd_dom_sf"/>
</dbReference>
<dbReference type="PANTHER" id="PTHR43162:SF1">
    <property type="entry name" value="PRESTALK A DIFFERENTIATION PROTEIN A"/>
    <property type="match status" value="1"/>
</dbReference>
<dbReference type="InterPro" id="IPR008030">
    <property type="entry name" value="NmrA-like"/>
</dbReference>
<proteinExistence type="predicted"/>
<evidence type="ECO:0000313" key="3">
    <source>
        <dbReference type="Proteomes" id="UP001501237"/>
    </source>
</evidence>
<dbReference type="Proteomes" id="UP001501237">
    <property type="component" value="Unassembled WGS sequence"/>
</dbReference>
<evidence type="ECO:0000313" key="2">
    <source>
        <dbReference type="EMBL" id="GAA3208711.1"/>
    </source>
</evidence>
<keyword evidence="3" id="KW-1185">Reference proteome</keyword>
<protein>
    <submittedName>
        <fullName evidence="2">SDR family oxidoreductase</fullName>
    </submittedName>
</protein>
<accession>A0ABP6Q755</accession>
<name>A0ABP6Q755_9ACTN</name>
<dbReference type="RefSeq" id="WP_344826783.1">
    <property type="nucleotide sequence ID" value="NZ_BAAAUV010000005.1"/>
</dbReference>
<gene>
    <name evidence="2" type="ORF">GCM10010468_25800</name>
</gene>
<sequence length="297" mass="30372">MILVTGATGSIGGFLVRDLRRAGVPFRAMVRDEAKGRALGCAFVVGDFDDPGSVARAMEGADRLFLNAGGAVPVPGEQPMVRQQKTAVDAAVKAGVSKVVKVSVWNARPGGRLAEGAHWEIEEYLKAAGPAWAILQPSGFMQNFVTGAGAFTAGGGLVNAYGDARVSYIDCRDIAACGAALLTGDGVGTHVLTGPQGLTGAEIARALSSALGEPVGLVDLTPAELAAALREQGLPESFADDLRVLSEQVAAGSLAATTPAVEDLTGRAARSFEHFLADETEALRAGFLAARAQSGGQ</sequence>
<dbReference type="Gene3D" id="3.90.25.10">
    <property type="entry name" value="UDP-galactose 4-epimerase, domain 1"/>
    <property type="match status" value="1"/>
</dbReference>
<evidence type="ECO:0000259" key="1">
    <source>
        <dbReference type="Pfam" id="PF05368"/>
    </source>
</evidence>
<comment type="caution">
    <text evidence="2">The sequence shown here is derived from an EMBL/GenBank/DDBJ whole genome shotgun (WGS) entry which is preliminary data.</text>
</comment>
<dbReference type="EMBL" id="BAAAUV010000005">
    <property type="protein sequence ID" value="GAA3208711.1"/>
    <property type="molecule type" value="Genomic_DNA"/>
</dbReference>